<feature type="domain" description="Helix-hairpin-helix DNA-binding motif class 1" evidence="7">
    <location>
        <begin position="108"/>
        <end position="127"/>
    </location>
</feature>
<dbReference type="EMBL" id="FOBS01000023">
    <property type="protein sequence ID" value="SEM57547.1"/>
    <property type="molecule type" value="Genomic_DNA"/>
</dbReference>
<keyword evidence="5 6" id="KW-0234">DNA repair</keyword>
<keyword evidence="8" id="KW-0378">Hydrolase</keyword>
<dbReference type="SMART" id="SM00278">
    <property type="entry name" value="HhH1"/>
    <property type="match status" value="2"/>
</dbReference>
<dbReference type="GO" id="GO:0005737">
    <property type="term" value="C:cytoplasm"/>
    <property type="evidence" value="ECO:0007669"/>
    <property type="project" value="UniProtKB-SubCell"/>
</dbReference>
<dbReference type="InterPro" id="IPR011114">
    <property type="entry name" value="RuvA_C"/>
</dbReference>
<keyword evidence="8" id="KW-0347">Helicase</keyword>
<accession>A0A1H7ZJD3</accession>
<evidence type="ECO:0000313" key="9">
    <source>
        <dbReference type="Proteomes" id="UP000198744"/>
    </source>
</evidence>
<dbReference type="RefSeq" id="WP_093884225.1">
    <property type="nucleotide sequence ID" value="NZ_FOBS01000023.1"/>
</dbReference>
<keyword evidence="1 6" id="KW-0963">Cytoplasm</keyword>
<dbReference type="InterPro" id="IPR000085">
    <property type="entry name" value="RuvA"/>
</dbReference>
<protein>
    <recommendedName>
        <fullName evidence="6">Holliday junction branch migration complex subunit RuvA</fullName>
    </recommendedName>
</protein>
<dbReference type="InterPro" id="IPR012340">
    <property type="entry name" value="NA-bd_OB-fold"/>
</dbReference>
<comment type="function">
    <text evidence="6">The RuvA-RuvB-RuvC complex processes Holliday junction (HJ) DNA during genetic recombination and DNA repair, while the RuvA-RuvB complex plays an important role in the rescue of blocked DNA replication forks via replication fork reversal (RFR). RuvA specifically binds to HJ cruciform DNA, conferring on it an open structure. The RuvB hexamer acts as an ATP-dependent pump, pulling dsDNA into and through the RuvAB complex. HJ branch migration allows RuvC to scan DNA until it finds its consensus sequence, where it cleaves and resolves the cruciform DNA.</text>
</comment>
<feature type="region of interest" description="Domain I" evidence="6">
    <location>
        <begin position="1"/>
        <end position="64"/>
    </location>
</feature>
<dbReference type="Proteomes" id="UP000198744">
    <property type="component" value="Unassembled WGS sequence"/>
</dbReference>
<evidence type="ECO:0000259" key="7">
    <source>
        <dbReference type="SMART" id="SM00278"/>
    </source>
</evidence>
<dbReference type="Gene3D" id="1.10.8.10">
    <property type="entry name" value="DNA helicase RuvA subunit, C-terminal domain"/>
    <property type="match status" value="1"/>
</dbReference>
<dbReference type="STRING" id="43775.SAMN04489760_12337"/>
<keyword evidence="2 6" id="KW-0227">DNA damage</keyword>
<dbReference type="GO" id="GO:0006281">
    <property type="term" value="P:DNA repair"/>
    <property type="evidence" value="ECO:0007669"/>
    <property type="project" value="UniProtKB-UniRule"/>
</dbReference>
<organism evidence="8 9">
    <name type="scientific">Syntrophus gentianae</name>
    <dbReference type="NCBI Taxonomy" id="43775"/>
    <lineage>
        <taxon>Bacteria</taxon>
        <taxon>Pseudomonadati</taxon>
        <taxon>Thermodesulfobacteriota</taxon>
        <taxon>Syntrophia</taxon>
        <taxon>Syntrophales</taxon>
        <taxon>Syntrophaceae</taxon>
        <taxon>Syntrophus</taxon>
    </lineage>
</organism>
<dbReference type="GO" id="GO:0009379">
    <property type="term" value="C:Holliday junction helicase complex"/>
    <property type="evidence" value="ECO:0007669"/>
    <property type="project" value="InterPro"/>
</dbReference>
<dbReference type="GO" id="GO:0048476">
    <property type="term" value="C:Holliday junction resolvase complex"/>
    <property type="evidence" value="ECO:0007669"/>
    <property type="project" value="UniProtKB-UniRule"/>
</dbReference>
<sequence>MIAKIQGKLIYKAVSVVIIDNHGIGYEILIPLSTYYELPEVGADVGLLIYTCFRQDAIQLVGFYTEKEKHLFKLMISIAGIGPRLAVNVLSGINSDELINAIAKNDLKRLLKVPGLGKKMAERVIMELRDKISEGKPKGQESDIEDRRELIDKGLIEEDAVSALINLGYKNQAAKDAIEKVMSEHRENKSLDVILKEALKRLAI</sequence>
<dbReference type="SUPFAM" id="SSF47781">
    <property type="entry name" value="RuvA domain 2-like"/>
    <property type="match status" value="1"/>
</dbReference>
<gene>
    <name evidence="6" type="primary">ruvA</name>
    <name evidence="8" type="ORF">SAMN04489760_12337</name>
</gene>
<dbReference type="Pfam" id="PF01330">
    <property type="entry name" value="RuvA_N"/>
    <property type="match status" value="1"/>
</dbReference>
<dbReference type="InterPro" id="IPR010994">
    <property type="entry name" value="RuvA_2-like"/>
</dbReference>
<dbReference type="Gene3D" id="2.40.50.140">
    <property type="entry name" value="Nucleic acid-binding proteins"/>
    <property type="match status" value="1"/>
</dbReference>
<dbReference type="HAMAP" id="MF_00031">
    <property type="entry name" value="DNA_HJ_migration_RuvA"/>
    <property type="match status" value="1"/>
</dbReference>
<dbReference type="GO" id="GO:0000400">
    <property type="term" value="F:four-way junction DNA binding"/>
    <property type="evidence" value="ECO:0007669"/>
    <property type="project" value="UniProtKB-UniRule"/>
</dbReference>
<feature type="domain" description="Helix-hairpin-helix DNA-binding motif class 1" evidence="7">
    <location>
        <begin position="73"/>
        <end position="92"/>
    </location>
</feature>
<keyword evidence="8" id="KW-0067">ATP-binding</keyword>
<dbReference type="AlphaFoldDB" id="A0A1H7ZJD3"/>
<keyword evidence="8" id="KW-0547">Nucleotide-binding</keyword>
<keyword evidence="3 6" id="KW-0238">DNA-binding</keyword>
<evidence type="ECO:0000256" key="2">
    <source>
        <dbReference type="ARBA" id="ARBA00022763"/>
    </source>
</evidence>
<proteinExistence type="inferred from homology"/>
<evidence type="ECO:0000256" key="5">
    <source>
        <dbReference type="ARBA" id="ARBA00023204"/>
    </source>
</evidence>
<dbReference type="Pfam" id="PF14520">
    <property type="entry name" value="HHH_5"/>
    <property type="match status" value="1"/>
</dbReference>
<dbReference type="Pfam" id="PF07499">
    <property type="entry name" value="RuvA_C"/>
    <property type="match status" value="1"/>
</dbReference>
<dbReference type="OrthoDB" id="5293449at2"/>
<comment type="domain">
    <text evidence="6">Has three domains with a flexible linker between the domains II and III and assumes an 'L' shape. Domain III is highly mobile and contacts RuvB.</text>
</comment>
<dbReference type="NCBIfam" id="TIGR00084">
    <property type="entry name" value="ruvA"/>
    <property type="match status" value="1"/>
</dbReference>
<dbReference type="SUPFAM" id="SSF50249">
    <property type="entry name" value="Nucleic acid-binding proteins"/>
    <property type="match status" value="1"/>
</dbReference>
<dbReference type="InterPro" id="IPR036267">
    <property type="entry name" value="RuvA_C_sf"/>
</dbReference>
<dbReference type="GO" id="GO:0009378">
    <property type="term" value="F:four-way junction helicase activity"/>
    <property type="evidence" value="ECO:0007669"/>
    <property type="project" value="InterPro"/>
</dbReference>
<keyword evidence="4 6" id="KW-0233">DNA recombination</keyword>
<keyword evidence="9" id="KW-1185">Reference proteome</keyword>
<comment type="subcellular location">
    <subcellularLocation>
        <location evidence="6">Cytoplasm</location>
    </subcellularLocation>
</comment>
<evidence type="ECO:0000256" key="4">
    <source>
        <dbReference type="ARBA" id="ARBA00023172"/>
    </source>
</evidence>
<evidence type="ECO:0000256" key="6">
    <source>
        <dbReference type="HAMAP-Rule" id="MF_00031"/>
    </source>
</evidence>
<comment type="caution">
    <text evidence="6">Lacks conserved residue(s) required for the propagation of feature annotation.</text>
</comment>
<dbReference type="InterPro" id="IPR003583">
    <property type="entry name" value="Hlx-hairpin-Hlx_DNA-bd_motif"/>
</dbReference>
<evidence type="ECO:0000256" key="3">
    <source>
        <dbReference type="ARBA" id="ARBA00023125"/>
    </source>
</evidence>
<name>A0A1H7ZJD3_9BACT</name>
<feature type="region of interest" description="Domain III" evidence="6">
    <location>
        <begin position="156"/>
        <end position="204"/>
    </location>
</feature>
<reference evidence="8 9" key="1">
    <citation type="submission" date="2016-10" db="EMBL/GenBank/DDBJ databases">
        <authorList>
            <person name="de Groot N.N."/>
        </authorList>
    </citation>
    <scope>NUCLEOTIDE SEQUENCE [LARGE SCALE GENOMIC DNA]</scope>
    <source>
        <strain evidence="8 9">DSM 8423</strain>
    </source>
</reference>
<evidence type="ECO:0000313" key="8">
    <source>
        <dbReference type="EMBL" id="SEM57547.1"/>
    </source>
</evidence>
<dbReference type="GO" id="GO:0005524">
    <property type="term" value="F:ATP binding"/>
    <property type="evidence" value="ECO:0007669"/>
    <property type="project" value="InterPro"/>
</dbReference>
<dbReference type="Gene3D" id="1.10.150.20">
    <property type="entry name" value="5' to 3' exonuclease, C-terminal subdomain"/>
    <property type="match status" value="1"/>
</dbReference>
<comment type="subunit">
    <text evidence="6">Homotetramer. Forms an RuvA(8)-RuvB(12)-Holliday junction (HJ) complex. HJ DNA is sandwiched between 2 RuvA tetramers; dsDNA enters through RuvA and exits via RuvB. An RuvB hexamer assembles on each DNA strand where it exits the tetramer. Each RuvB hexamer is contacted by two RuvA subunits (via domain III) on 2 adjacent RuvB subunits; this complex drives branch migration. In the full resolvosome a probable DNA-RuvA(4)-RuvB(12)-RuvC(2) complex forms which resolves the HJ.</text>
</comment>
<dbReference type="InterPro" id="IPR013849">
    <property type="entry name" value="DNA_helicase_Holl-junc_RuvA_I"/>
</dbReference>
<dbReference type="CDD" id="cd14332">
    <property type="entry name" value="UBA_RuvA_C"/>
    <property type="match status" value="1"/>
</dbReference>
<dbReference type="SUPFAM" id="SSF46929">
    <property type="entry name" value="DNA helicase RuvA subunit, C-terminal domain"/>
    <property type="match status" value="1"/>
</dbReference>
<comment type="similarity">
    <text evidence="6">Belongs to the RuvA family.</text>
</comment>
<dbReference type="GO" id="GO:0006310">
    <property type="term" value="P:DNA recombination"/>
    <property type="evidence" value="ECO:0007669"/>
    <property type="project" value="UniProtKB-UniRule"/>
</dbReference>
<evidence type="ECO:0000256" key="1">
    <source>
        <dbReference type="ARBA" id="ARBA00022490"/>
    </source>
</evidence>